<comment type="caution">
    <text evidence="1">The sequence shown here is derived from an EMBL/GenBank/DDBJ whole genome shotgun (WGS) entry which is preliminary data.</text>
</comment>
<keyword evidence="2" id="KW-1185">Reference proteome</keyword>
<evidence type="ECO:0000313" key="2">
    <source>
        <dbReference type="Proteomes" id="UP001150603"/>
    </source>
</evidence>
<evidence type="ECO:0000313" key="1">
    <source>
        <dbReference type="EMBL" id="KAJ1949833.1"/>
    </source>
</evidence>
<name>A0ACC1JFL3_9FUNG</name>
<dbReference type="EMBL" id="JANBPW010000349">
    <property type="protein sequence ID" value="KAJ1949833.1"/>
    <property type="molecule type" value="Genomic_DNA"/>
</dbReference>
<protein>
    <submittedName>
        <fullName evidence="1">Ribosome biogenesis protein tsr1</fullName>
    </submittedName>
</protein>
<dbReference type="Proteomes" id="UP001150603">
    <property type="component" value="Unassembled WGS sequence"/>
</dbReference>
<sequence length="821" mass="93720">MVEKAFHHRASLKQKHKAFKRRHATKNQQRDKAKGKTQRASIKGKVLRKHTRLDRRNAVRTEQRKKREQLLMSTRIFSGRHRAPKIVAVIPLGADVRTAPIVAQLYQTIGQTYDPAEPATRHILNVERFKQTVQFVEVERNLLDILDVCKVADYMITVVSADVEVDAFGEQCLAAIQNQGHPSVFPVVQYLERVAAKRRNEVKKSLQSFMSHFFPEADKMYSTESDTEALAILRILTSQVPRRIKWREIRPYMLADNVEFEPSPEDSETGRLAVTGYLRGANLSANRLVHIPNFGDFQIDQIYHVPVAQEAAKANSIDEDTEPTLLDEPNPELQDSLVAANEPDQLNNEQTWPEDDEMAGWKEQMQQMEEEEARMQAERVIRVPKGTSAYQAAWIADDIDESESGSGSDDSMDSDSEDESGSEIDPFEAGEDEEYEEIRVDKHGNPIEDTQDDAADNDDNDDEALSPEEEERQLREYLRTRASENRDDQQFPDEVDTPRDMPARERFARYRGLQSFRTSPWDPYENLPLDYARIFQFENLRRTQHRVVRQTADAPAKSGMHVRVILRQVPRAAAQQFSPTRPLAMFGLLQYEHQMSVVHFTVTRNEEYEAPVRSKDPLVLHCGFRRYAVRPLFSQHTRGGPGTNNVHKFERFLQHGRVSVATVFAPIQFGASPVSLYLPEPADESSLPTLVATGTSLEVNPARILAKRIVLTGAPYKIHKRGAVVRYMFFTPEDIAWFKPVQLHTKYGRTGHIAESLGTHGYMKCIFDGPVTQMDTVCMNLYKRVFPKWNTDIWSEHAQPPAAMAQWVGPVADKTDDAMEL</sequence>
<gene>
    <name evidence="1" type="primary">TSR1</name>
    <name evidence="1" type="ORF">FBU59_000969</name>
</gene>
<proteinExistence type="predicted"/>
<accession>A0ACC1JFL3</accession>
<organism evidence="1 2">
    <name type="scientific">Linderina macrospora</name>
    <dbReference type="NCBI Taxonomy" id="4868"/>
    <lineage>
        <taxon>Eukaryota</taxon>
        <taxon>Fungi</taxon>
        <taxon>Fungi incertae sedis</taxon>
        <taxon>Zoopagomycota</taxon>
        <taxon>Kickxellomycotina</taxon>
        <taxon>Kickxellomycetes</taxon>
        <taxon>Kickxellales</taxon>
        <taxon>Kickxellaceae</taxon>
        <taxon>Linderina</taxon>
    </lineage>
</organism>
<reference evidence="1" key="1">
    <citation type="submission" date="2022-07" db="EMBL/GenBank/DDBJ databases">
        <title>Phylogenomic reconstructions and comparative analyses of Kickxellomycotina fungi.</title>
        <authorList>
            <person name="Reynolds N.K."/>
            <person name="Stajich J.E."/>
            <person name="Barry K."/>
            <person name="Grigoriev I.V."/>
            <person name="Crous P."/>
            <person name="Smith M.E."/>
        </authorList>
    </citation>
    <scope>NUCLEOTIDE SEQUENCE</scope>
    <source>
        <strain evidence="1">NRRL 5244</strain>
    </source>
</reference>